<dbReference type="AlphaFoldDB" id="A0A9Y2IDA8"/>
<dbReference type="Proteomes" id="UP001236014">
    <property type="component" value="Chromosome"/>
</dbReference>
<evidence type="ECO:0000313" key="2">
    <source>
        <dbReference type="Proteomes" id="UP001236014"/>
    </source>
</evidence>
<name>A0A9Y2IDA8_9PSEU</name>
<sequence length="56" mass="6334">MYASLNVSMHSTRRSKEEMRAQLLEPLRRTAGEIEADLRAIARRRQSFGVGDEDGA</sequence>
<evidence type="ECO:0000313" key="1">
    <source>
        <dbReference type="EMBL" id="WIX77642.1"/>
    </source>
</evidence>
<protein>
    <submittedName>
        <fullName evidence="1">Uncharacterized protein</fullName>
    </submittedName>
</protein>
<organism evidence="1 2">
    <name type="scientific">Amycolatopsis carbonis</name>
    <dbReference type="NCBI Taxonomy" id="715471"/>
    <lineage>
        <taxon>Bacteria</taxon>
        <taxon>Bacillati</taxon>
        <taxon>Actinomycetota</taxon>
        <taxon>Actinomycetes</taxon>
        <taxon>Pseudonocardiales</taxon>
        <taxon>Pseudonocardiaceae</taxon>
        <taxon>Amycolatopsis</taxon>
    </lineage>
</organism>
<gene>
    <name evidence="1" type="ORF">QRX50_40585</name>
</gene>
<reference evidence="1 2" key="1">
    <citation type="submission" date="2023-06" db="EMBL/GenBank/DDBJ databases">
        <authorList>
            <person name="Oyuntsetseg B."/>
            <person name="Kim S.B."/>
        </authorList>
    </citation>
    <scope>NUCLEOTIDE SEQUENCE [LARGE SCALE GENOMIC DNA]</scope>
    <source>
        <strain evidence="1 2">2-15</strain>
    </source>
</reference>
<dbReference type="EMBL" id="CP127294">
    <property type="protein sequence ID" value="WIX77642.1"/>
    <property type="molecule type" value="Genomic_DNA"/>
</dbReference>
<dbReference type="InterPro" id="IPR029016">
    <property type="entry name" value="GAF-like_dom_sf"/>
</dbReference>
<accession>A0A9Y2IDA8</accession>
<proteinExistence type="predicted"/>
<dbReference type="Gene3D" id="3.30.450.40">
    <property type="match status" value="1"/>
</dbReference>
<dbReference type="RefSeq" id="WP_285968382.1">
    <property type="nucleotide sequence ID" value="NZ_CP127294.1"/>
</dbReference>
<dbReference type="KEGG" id="acab:QRX50_40585"/>
<keyword evidence="2" id="KW-1185">Reference proteome</keyword>